<dbReference type="GO" id="GO:0030497">
    <property type="term" value="P:fatty acid elongation"/>
    <property type="evidence" value="ECO:0007669"/>
    <property type="project" value="TreeGrafter"/>
</dbReference>
<dbReference type="FunFam" id="3.40.50.720:FF:000084">
    <property type="entry name" value="Short-chain dehydrogenase reductase"/>
    <property type="match status" value="1"/>
</dbReference>
<dbReference type="CDD" id="cd05233">
    <property type="entry name" value="SDR_c"/>
    <property type="match status" value="1"/>
</dbReference>
<dbReference type="GO" id="GO:0008206">
    <property type="term" value="P:bile acid metabolic process"/>
    <property type="evidence" value="ECO:0007669"/>
    <property type="project" value="UniProtKB-ARBA"/>
</dbReference>
<dbReference type="GO" id="GO:0004316">
    <property type="term" value="F:3-oxoacyl-[acyl-carrier-protein] reductase (NADPH) activity"/>
    <property type="evidence" value="ECO:0007669"/>
    <property type="project" value="UniProtKB-EC"/>
</dbReference>
<keyword evidence="2 4" id="KW-0560">Oxidoreductase</keyword>
<keyword evidence="5" id="KW-1185">Reference proteome</keyword>
<evidence type="ECO:0000313" key="4">
    <source>
        <dbReference type="EMBL" id="TLD01927.1"/>
    </source>
</evidence>
<dbReference type="InterPro" id="IPR020904">
    <property type="entry name" value="Sc_DH/Rdtase_CS"/>
</dbReference>
<dbReference type="Gene3D" id="3.40.50.720">
    <property type="entry name" value="NAD(P)-binding Rossmann-like Domain"/>
    <property type="match status" value="1"/>
</dbReference>
<evidence type="ECO:0000313" key="5">
    <source>
        <dbReference type="Proteomes" id="UP000306509"/>
    </source>
</evidence>
<protein>
    <submittedName>
        <fullName evidence="4">3-oxoacyl-[acyl-carrier-protein] reductase FabG</fullName>
        <ecNumber evidence="4">1.1.1.100</ecNumber>
    </submittedName>
</protein>
<dbReference type="PRINTS" id="PR00080">
    <property type="entry name" value="SDRFAMILY"/>
</dbReference>
<evidence type="ECO:0000256" key="1">
    <source>
        <dbReference type="ARBA" id="ARBA00006484"/>
    </source>
</evidence>
<dbReference type="EMBL" id="QGQD01000025">
    <property type="protein sequence ID" value="TLD01927.1"/>
    <property type="molecule type" value="Genomic_DNA"/>
</dbReference>
<reference evidence="4 5" key="1">
    <citation type="journal article" date="2019" name="Anaerobe">
        <title>Detection of Robinsoniella peoriensis in multiple bone samples of a trauma patient.</title>
        <authorList>
            <person name="Schrottner P."/>
            <person name="Hartwich K."/>
            <person name="Bunk B."/>
            <person name="Schober I."/>
            <person name="Helbig S."/>
            <person name="Rudolph W.W."/>
            <person name="Gunzer F."/>
        </authorList>
    </citation>
    <scope>NUCLEOTIDE SEQUENCE [LARGE SCALE GENOMIC DNA]</scope>
    <source>
        <strain evidence="4 5">DSM 106044</strain>
    </source>
</reference>
<dbReference type="Pfam" id="PF00106">
    <property type="entry name" value="adh_short"/>
    <property type="match status" value="1"/>
</dbReference>
<name>A0A4U8QAD5_9FIRM</name>
<dbReference type="InterPro" id="IPR002347">
    <property type="entry name" value="SDR_fam"/>
</dbReference>
<comment type="similarity">
    <text evidence="1 3">Belongs to the short-chain dehydrogenases/reductases (SDR) family.</text>
</comment>
<dbReference type="Proteomes" id="UP000306509">
    <property type="component" value="Unassembled WGS sequence"/>
</dbReference>
<dbReference type="InterPro" id="IPR036291">
    <property type="entry name" value="NAD(P)-bd_dom_sf"/>
</dbReference>
<organism evidence="4 5">
    <name type="scientific">Robinsoniella peoriensis</name>
    <dbReference type="NCBI Taxonomy" id="180332"/>
    <lineage>
        <taxon>Bacteria</taxon>
        <taxon>Bacillati</taxon>
        <taxon>Bacillota</taxon>
        <taxon>Clostridia</taxon>
        <taxon>Lachnospirales</taxon>
        <taxon>Lachnospiraceae</taxon>
        <taxon>Robinsoniella</taxon>
    </lineage>
</organism>
<accession>A0A4U8QAD5</accession>
<proteinExistence type="inferred from homology"/>
<comment type="caution">
    <text evidence="4">The sequence shown here is derived from an EMBL/GenBank/DDBJ whole genome shotgun (WGS) entry which is preliminary data.</text>
</comment>
<evidence type="ECO:0000256" key="2">
    <source>
        <dbReference type="ARBA" id="ARBA00023002"/>
    </source>
</evidence>
<sequence>MITWKDKRKDKWKDKAVLVTGGGTGVGRAVCIKLAEYGAAIALNYANSGKEARETASIIEAMGGSVITLQADVSDDYAVRKMVREAESALGAIHYLVNNAGITKQIDLSDMESVTDEVWDHLFSVNVKGMFYCARAVAPIMKKQKGKQEDCAILNMGSIAGITGTGSSLPYAVSKGAVHCLTKSLAHVLAPDIRVNCIAPAAISTRWWEGEEEKMYRLSGKLPLQRISTPEDIAELVCSILVQSSMTGQIISPNNGMVI</sequence>
<dbReference type="PANTHER" id="PTHR42760">
    <property type="entry name" value="SHORT-CHAIN DEHYDROGENASES/REDUCTASES FAMILY MEMBER"/>
    <property type="match status" value="1"/>
</dbReference>
<dbReference type="RefSeq" id="WP_138002063.1">
    <property type="nucleotide sequence ID" value="NZ_QGQD01000025.1"/>
</dbReference>
<dbReference type="EC" id="1.1.1.100" evidence="4"/>
<evidence type="ECO:0000256" key="3">
    <source>
        <dbReference type="RuleBase" id="RU000363"/>
    </source>
</evidence>
<gene>
    <name evidence="4" type="primary">fabG_1</name>
    <name evidence="4" type="ORF">DSM106044_01297</name>
</gene>
<dbReference type="STRING" id="180332.GCA_000797495_04266"/>
<dbReference type="PRINTS" id="PR00081">
    <property type="entry name" value="GDHRDH"/>
</dbReference>
<dbReference type="SUPFAM" id="SSF51735">
    <property type="entry name" value="NAD(P)-binding Rossmann-fold domains"/>
    <property type="match status" value="1"/>
</dbReference>
<dbReference type="PROSITE" id="PS00061">
    <property type="entry name" value="ADH_SHORT"/>
    <property type="match status" value="1"/>
</dbReference>
<dbReference type="AlphaFoldDB" id="A0A4U8QAD5"/>
<dbReference type="PANTHER" id="PTHR42760:SF40">
    <property type="entry name" value="3-OXOACYL-[ACYL-CARRIER-PROTEIN] REDUCTASE, CHLOROPLASTIC"/>
    <property type="match status" value="1"/>
</dbReference>